<dbReference type="SUPFAM" id="SSF53756">
    <property type="entry name" value="UDP-Glycosyltransferase/glycogen phosphorylase"/>
    <property type="match status" value="1"/>
</dbReference>
<feature type="non-terminal residue" evidence="2">
    <location>
        <position position="239"/>
    </location>
</feature>
<protein>
    <recommendedName>
        <fullName evidence="1">Glycosyltransferase subfamily 4-like N-terminal domain-containing protein</fullName>
    </recommendedName>
</protein>
<accession>X0TVA2</accession>
<gene>
    <name evidence="2" type="ORF">S01H1_31533</name>
</gene>
<proteinExistence type="predicted"/>
<evidence type="ECO:0000313" key="2">
    <source>
        <dbReference type="EMBL" id="GAF91126.1"/>
    </source>
</evidence>
<comment type="caution">
    <text evidence="2">The sequence shown here is derived from an EMBL/GenBank/DDBJ whole genome shotgun (WGS) entry which is preliminary data.</text>
</comment>
<dbReference type="InterPro" id="IPR028098">
    <property type="entry name" value="Glyco_trans_4-like_N"/>
</dbReference>
<evidence type="ECO:0000259" key="1">
    <source>
        <dbReference type="Pfam" id="PF13439"/>
    </source>
</evidence>
<name>X0TVA2_9ZZZZ</name>
<dbReference type="EMBL" id="BARS01019458">
    <property type="protein sequence ID" value="GAF91126.1"/>
    <property type="molecule type" value="Genomic_DNA"/>
</dbReference>
<dbReference type="Pfam" id="PF13439">
    <property type="entry name" value="Glyco_transf_4"/>
    <property type="match status" value="1"/>
</dbReference>
<feature type="domain" description="Glycosyltransferase subfamily 4-like N-terminal" evidence="1">
    <location>
        <begin position="19"/>
        <end position="201"/>
    </location>
</feature>
<sequence>MNICLFTTLYRSETCVDKGIGNYFADLAHALSVFGHNVHVLIITLGANEQTQEFMEGAVHIHVFNIKLPALIDIGVVGKALYILSYLYAVWRAKKAIVCLTKKYSIDIIETTSLNYVSIGYLLGKRRPPVITRIFTTWQQTLKCYKKAFSKRDKLSFWLERLVVKYSDYLVTHTVAHRDKVSRELGIDPKLFKIIPLGIELPDISGVNVQRRTNDKINILYVGRFQPRKGIDILLKAIP</sequence>
<reference evidence="2" key="1">
    <citation type="journal article" date="2014" name="Front. Microbiol.">
        <title>High frequency of phylogenetically diverse reductive dehalogenase-homologous genes in deep subseafloor sedimentary metagenomes.</title>
        <authorList>
            <person name="Kawai M."/>
            <person name="Futagami T."/>
            <person name="Toyoda A."/>
            <person name="Takaki Y."/>
            <person name="Nishi S."/>
            <person name="Hori S."/>
            <person name="Arai W."/>
            <person name="Tsubouchi T."/>
            <person name="Morono Y."/>
            <person name="Uchiyama I."/>
            <person name="Ito T."/>
            <person name="Fujiyama A."/>
            <person name="Inagaki F."/>
            <person name="Takami H."/>
        </authorList>
    </citation>
    <scope>NUCLEOTIDE SEQUENCE</scope>
    <source>
        <strain evidence="2">Expedition CK06-06</strain>
    </source>
</reference>
<dbReference type="AlphaFoldDB" id="X0TVA2"/>
<organism evidence="2">
    <name type="scientific">marine sediment metagenome</name>
    <dbReference type="NCBI Taxonomy" id="412755"/>
    <lineage>
        <taxon>unclassified sequences</taxon>
        <taxon>metagenomes</taxon>
        <taxon>ecological metagenomes</taxon>
    </lineage>
</organism>
<dbReference type="Gene3D" id="3.40.50.2000">
    <property type="entry name" value="Glycogen Phosphorylase B"/>
    <property type="match status" value="2"/>
</dbReference>